<reference evidence="3" key="1">
    <citation type="submission" date="2016-06" db="EMBL/GenBank/DDBJ databases">
        <title>Parallel loss of symbiosis genes in relatives of nitrogen-fixing non-legume Parasponia.</title>
        <authorList>
            <person name="Van Velzen R."/>
            <person name="Holmer R."/>
            <person name="Bu F."/>
            <person name="Rutten L."/>
            <person name="Van Zeijl A."/>
            <person name="Liu W."/>
            <person name="Santuari L."/>
            <person name="Cao Q."/>
            <person name="Sharma T."/>
            <person name="Shen D."/>
            <person name="Roswanjaya Y."/>
            <person name="Wardhani T."/>
            <person name="Kalhor M.S."/>
            <person name="Jansen J."/>
            <person name="Van den Hoogen J."/>
            <person name="Gungor B."/>
            <person name="Hartog M."/>
            <person name="Hontelez J."/>
            <person name="Verver J."/>
            <person name="Yang W.-C."/>
            <person name="Schijlen E."/>
            <person name="Repin R."/>
            <person name="Schilthuizen M."/>
            <person name="Schranz E."/>
            <person name="Heidstra R."/>
            <person name="Miyata K."/>
            <person name="Fedorova E."/>
            <person name="Kohlen W."/>
            <person name="Bisseling T."/>
            <person name="Smit S."/>
            <person name="Geurts R."/>
        </authorList>
    </citation>
    <scope>NUCLEOTIDE SEQUENCE [LARGE SCALE GENOMIC DNA]</scope>
    <source>
        <strain evidence="3">cv. WU1-14</strain>
    </source>
</reference>
<dbReference type="AlphaFoldDB" id="A0A2P5ART8"/>
<evidence type="ECO:0000313" key="2">
    <source>
        <dbReference type="EMBL" id="PON39266.1"/>
    </source>
</evidence>
<keyword evidence="1" id="KW-0472">Membrane</keyword>
<dbReference type="EMBL" id="JXTB01000471">
    <property type="protein sequence ID" value="PON39266.1"/>
    <property type="molecule type" value="Genomic_DNA"/>
</dbReference>
<keyword evidence="1" id="KW-0812">Transmembrane</keyword>
<sequence length="298" mass="33357">MIFNNCLERLVADLWTAENNSCNSSIYDAAFDQIDGTKCCQSPTKTMPCYNNAKLKLLLMLIVLIIVFLFQLIDCIHQLASHAGLHGIRRGVHFKPTRVDSRFLIFSISLVVFIKAADRSSREQNIGRFQEDLQTRMNIGTPFGESDGAAPDHIDLAAAGGFAEFVGRDCHVANPVGYLRLTTTRGSVEEGNDFVVGGVLEHHVVEERRHPVSAFSVRFAERIVGGRAEVAAAEDEIPEAEVQLLPRLYKALPVVSSHELLPCSDCLRHIDRSWGIASTLERKRYIYVPIYIYYIGYE</sequence>
<dbReference type="OrthoDB" id="10329857at2759"/>
<comment type="caution">
    <text evidence="2">The sequence shown here is derived from an EMBL/GenBank/DDBJ whole genome shotgun (WGS) entry which is preliminary data.</text>
</comment>
<evidence type="ECO:0000256" key="1">
    <source>
        <dbReference type="SAM" id="Phobius"/>
    </source>
</evidence>
<proteinExistence type="predicted"/>
<organism evidence="2 3">
    <name type="scientific">Parasponia andersonii</name>
    <name type="common">Sponia andersonii</name>
    <dbReference type="NCBI Taxonomy" id="3476"/>
    <lineage>
        <taxon>Eukaryota</taxon>
        <taxon>Viridiplantae</taxon>
        <taxon>Streptophyta</taxon>
        <taxon>Embryophyta</taxon>
        <taxon>Tracheophyta</taxon>
        <taxon>Spermatophyta</taxon>
        <taxon>Magnoliopsida</taxon>
        <taxon>eudicotyledons</taxon>
        <taxon>Gunneridae</taxon>
        <taxon>Pentapetalae</taxon>
        <taxon>rosids</taxon>
        <taxon>fabids</taxon>
        <taxon>Rosales</taxon>
        <taxon>Cannabaceae</taxon>
        <taxon>Parasponia</taxon>
    </lineage>
</organism>
<keyword evidence="1" id="KW-1133">Transmembrane helix</keyword>
<protein>
    <submittedName>
        <fullName evidence="2">Uncharacterized protein</fullName>
    </submittedName>
</protein>
<dbReference type="Proteomes" id="UP000237105">
    <property type="component" value="Unassembled WGS sequence"/>
</dbReference>
<name>A0A2P5ART8_PARAD</name>
<keyword evidence="3" id="KW-1185">Reference proteome</keyword>
<accession>A0A2P5ART8</accession>
<feature type="transmembrane region" description="Helical" evidence="1">
    <location>
        <begin position="57"/>
        <end position="79"/>
    </location>
</feature>
<gene>
    <name evidence="2" type="ORF">PanWU01x14_306570</name>
</gene>
<evidence type="ECO:0000313" key="3">
    <source>
        <dbReference type="Proteomes" id="UP000237105"/>
    </source>
</evidence>